<dbReference type="Proteomes" id="UP000053989">
    <property type="component" value="Unassembled WGS sequence"/>
</dbReference>
<evidence type="ECO:0000313" key="2">
    <source>
        <dbReference type="Proteomes" id="UP000053989"/>
    </source>
</evidence>
<dbReference type="EMBL" id="KN822020">
    <property type="protein sequence ID" value="KIM65868.1"/>
    <property type="molecule type" value="Genomic_DNA"/>
</dbReference>
<reference evidence="1 2" key="1">
    <citation type="submission" date="2014-04" db="EMBL/GenBank/DDBJ databases">
        <authorList>
            <consortium name="DOE Joint Genome Institute"/>
            <person name="Kuo A."/>
            <person name="Kohler A."/>
            <person name="Nagy L.G."/>
            <person name="Floudas D."/>
            <person name="Copeland A."/>
            <person name="Barry K.W."/>
            <person name="Cichocki N."/>
            <person name="Veneault-Fourrey C."/>
            <person name="LaButti K."/>
            <person name="Lindquist E.A."/>
            <person name="Lipzen A."/>
            <person name="Lundell T."/>
            <person name="Morin E."/>
            <person name="Murat C."/>
            <person name="Sun H."/>
            <person name="Tunlid A."/>
            <person name="Henrissat B."/>
            <person name="Grigoriev I.V."/>
            <person name="Hibbett D.S."/>
            <person name="Martin F."/>
            <person name="Nordberg H.P."/>
            <person name="Cantor M.N."/>
            <person name="Hua S.X."/>
        </authorList>
    </citation>
    <scope>NUCLEOTIDE SEQUENCE [LARGE SCALE GENOMIC DNA]</scope>
    <source>
        <strain evidence="1 2">Foug A</strain>
    </source>
</reference>
<accession>A0A0C2ZWM2</accession>
<protein>
    <submittedName>
        <fullName evidence="1">Uncharacterized protein</fullName>
    </submittedName>
</protein>
<gene>
    <name evidence="1" type="ORF">SCLCIDRAFT_420792</name>
</gene>
<organism evidence="1 2">
    <name type="scientific">Scleroderma citrinum Foug A</name>
    <dbReference type="NCBI Taxonomy" id="1036808"/>
    <lineage>
        <taxon>Eukaryota</taxon>
        <taxon>Fungi</taxon>
        <taxon>Dikarya</taxon>
        <taxon>Basidiomycota</taxon>
        <taxon>Agaricomycotina</taxon>
        <taxon>Agaricomycetes</taxon>
        <taxon>Agaricomycetidae</taxon>
        <taxon>Boletales</taxon>
        <taxon>Sclerodermatineae</taxon>
        <taxon>Sclerodermataceae</taxon>
        <taxon>Scleroderma</taxon>
    </lineage>
</organism>
<name>A0A0C2ZWM2_9AGAM</name>
<sequence length="109" mass="12286">MRISSQWVRRSTLIQSMSSCLLYLSCTCHWSTSMTLELRRAQFHIHTQRASASRVSGQSKVTATEVWRVRGTFVTSHEGFTPQIHQTAFCSPLSQFGGVASVMVHVHEC</sequence>
<dbReference type="HOGENOM" id="CLU_2185492_0_0_1"/>
<evidence type="ECO:0000313" key="1">
    <source>
        <dbReference type="EMBL" id="KIM65868.1"/>
    </source>
</evidence>
<dbReference type="AlphaFoldDB" id="A0A0C2ZWM2"/>
<reference evidence="2" key="2">
    <citation type="submission" date="2015-01" db="EMBL/GenBank/DDBJ databases">
        <title>Evolutionary Origins and Diversification of the Mycorrhizal Mutualists.</title>
        <authorList>
            <consortium name="DOE Joint Genome Institute"/>
            <consortium name="Mycorrhizal Genomics Consortium"/>
            <person name="Kohler A."/>
            <person name="Kuo A."/>
            <person name="Nagy L.G."/>
            <person name="Floudas D."/>
            <person name="Copeland A."/>
            <person name="Barry K.W."/>
            <person name="Cichocki N."/>
            <person name="Veneault-Fourrey C."/>
            <person name="LaButti K."/>
            <person name="Lindquist E.A."/>
            <person name="Lipzen A."/>
            <person name="Lundell T."/>
            <person name="Morin E."/>
            <person name="Murat C."/>
            <person name="Riley R."/>
            <person name="Ohm R."/>
            <person name="Sun H."/>
            <person name="Tunlid A."/>
            <person name="Henrissat B."/>
            <person name="Grigoriev I.V."/>
            <person name="Hibbett D.S."/>
            <person name="Martin F."/>
        </authorList>
    </citation>
    <scope>NUCLEOTIDE SEQUENCE [LARGE SCALE GENOMIC DNA]</scope>
    <source>
        <strain evidence="2">Foug A</strain>
    </source>
</reference>
<proteinExistence type="predicted"/>
<dbReference type="InParanoid" id="A0A0C2ZWM2"/>
<keyword evidence="2" id="KW-1185">Reference proteome</keyword>